<dbReference type="GO" id="GO:0003677">
    <property type="term" value="F:DNA binding"/>
    <property type="evidence" value="ECO:0007669"/>
    <property type="project" value="UniProtKB-KW"/>
</dbReference>
<feature type="domain" description="SANT" evidence="4">
    <location>
        <begin position="515"/>
        <end position="570"/>
    </location>
</feature>
<dbReference type="EMBL" id="AAXT01000003">
    <property type="protein sequence ID" value="EDO06134.1"/>
    <property type="molecule type" value="Genomic_DNA"/>
</dbReference>
<dbReference type="PROSITE" id="PS50076">
    <property type="entry name" value="DNAJ_2"/>
    <property type="match status" value="1"/>
</dbReference>
<dbReference type="STRING" id="5865.A7AT73"/>
<dbReference type="SUPFAM" id="SSF46689">
    <property type="entry name" value="Homeodomain-like"/>
    <property type="match status" value="2"/>
</dbReference>
<dbReference type="InterPro" id="IPR054076">
    <property type="entry name" value="ZUO1-like_ZHD"/>
</dbReference>
<dbReference type="CDD" id="cd06257">
    <property type="entry name" value="DnaJ"/>
    <property type="match status" value="1"/>
</dbReference>
<dbReference type="GO" id="GO:0043022">
    <property type="term" value="F:ribosome binding"/>
    <property type="evidence" value="ECO:0007669"/>
    <property type="project" value="InterPro"/>
</dbReference>
<dbReference type="Proteomes" id="UP000002173">
    <property type="component" value="Unassembled WGS sequence"/>
</dbReference>
<dbReference type="VEuPathDB" id="PiroplasmaDB:BBOV_II001770"/>
<evidence type="ECO:0000259" key="4">
    <source>
        <dbReference type="PROSITE" id="PS51293"/>
    </source>
</evidence>
<feature type="domain" description="Myb-like" evidence="3">
    <location>
        <begin position="581"/>
        <end position="637"/>
    </location>
</feature>
<reference evidence="5 6" key="1">
    <citation type="journal article" date="2007" name="PLoS Pathog.">
        <title>Genome sequence of Babesia bovis and comparative analysis of apicomplexan hemoprotozoa.</title>
        <authorList>
            <person name="Brayton K.A."/>
            <person name="Lau A.O.T."/>
            <person name="Herndon D.R."/>
            <person name="Hannick L."/>
            <person name="Kappmeyer L.S."/>
            <person name="Berens S.J."/>
            <person name="Bidwell S.L."/>
            <person name="Brown W.C."/>
            <person name="Crabtree J."/>
            <person name="Fadrosh D."/>
            <person name="Feldblum T."/>
            <person name="Forberger H.A."/>
            <person name="Haas B.J."/>
            <person name="Howell J.M."/>
            <person name="Khouri H."/>
            <person name="Koo H."/>
            <person name="Mann D.J."/>
            <person name="Norimine J."/>
            <person name="Paulsen I.T."/>
            <person name="Radune D."/>
            <person name="Ren Q."/>
            <person name="Smith R.K. Jr."/>
            <person name="Suarez C.E."/>
            <person name="White O."/>
            <person name="Wortman J.R."/>
            <person name="Knowles D.P. Jr."/>
            <person name="McElwain T.F."/>
            <person name="Nene V.M."/>
        </authorList>
    </citation>
    <scope>NUCLEOTIDE SEQUENCE [LARGE SCALE GENOMIC DNA]</scope>
    <source>
        <strain evidence="5">T2Bo</strain>
    </source>
</reference>
<dbReference type="CDD" id="cd00167">
    <property type="entry name" value="SANT"/>
    <property type="match status" value="2"/>
</dbReference>
<dbReference type="SUPFAM" id="SSF46565">
    <property type="entry name" value="Chaperone J-domain"/>
    <property type="match status" value="1"/>
</dbReference>
<dbReference type="InParanoid" id="A7AT73"/>
<proteinExistence type="predicted"/>
<dbReference type="Gene3D" id="1.10.10.60">
    <property type="entry name" value="Homeodomain-like"/>
    <property type="match status" value="2"/>
</dbReference>
<dbReference type="InterPro" id="IPR001005">
    <property type="entry name" value="SANT/Myb"/>
</dbReference>
<dbReference type="GO" id="GO:0030544">
    <property type="term" value="F:Hsp70 protein binding"/>
    <property type="evidence" value="ECO:0007669"/>
    <property type="project" value="InterPro"/>
</dbReference>
<evidence type="ECO:0000259" key="2">
    <source>
        <dbReference type="PROSITE" id="PS50076"/>
    </source>
</evidence>
<feature type="domain" description="J" evidence="2">
    <location>
        <begin position="142"/>
        <end position="227"/>
    </location>
</feature>
<dbReference type="eggNOG" id="KOG0724">
    <property type="taxonomic scope" value="Eukaryota"/>
</dbReference>
<dbReference type="PANTHER" id="PTHR43999:SF1">
    <property type="entry name" value="DNAJ HOMOLOG SUBFAMILY C MEMBER 2"/>
    <property type="match status" value="1"/>
</dbReference>
<gene>
    <name evidence="5" type="ORF">BBOV_II001770</name>
</gene>
<keyword evidence="5" id="KW-0238">DNA-binding</keyword>
<dbReference type="InterPro" id="IPR044634">
    <property type="entry name" value="Zuotin/DnaJC2"/>
</dbReference>
<evidence type="ECO:0000313" key="5">
    <source>
        <dbReference type="EMBL" id="EDO06134.1"/>
    </source>
</evidence>
<dbReference type="InterPro" id="IPR009057">
    <property type="entry name" value="Homeodomain-like_sf"/>
</dbReference>
<accession>A7AT73</accession>
<name>A7AT73_BABBO</name>
<dbReference type="InterPro" id="IPR017884">
    <property type="entry name" value="SANT_dom"/>
</dbReference>
<evidence type="ECO:0000313" key="6">
    <source>
        <dbReference type="Proteomes" id="UP000002173"/>
    </source>
</evidence>
<evidence type="ECO:0000256" key="1">
    <source>
        <dbReference type="SAM" id="Coils"/>
    </source>
</evidence>
<dbReference type="Pfam" id="PF21884">
    <property type="entry name" value="ZUO1-like_ZHD"/>
    <property type="match status" value="1"/>
</dbReference>
<dbReference type="RefSeq" id="XP_001609702.1">
    <property type="nucleotide sequence ID" value="XM_001609652.1"/>
</dbReference>
<dbReference type="InterPro" id="IPR036869">
    <property type="entry name" value="J_dom_sf"/>
</dbReference>
<feature type="coiled-coil region" evidence="1">
    <location>
        <begin position="316"/>
        <end position="393"/>
    </location>
</feature>
<protein>
    <submittedName>
        <fullName evidence="5">Myb-like DNA-binding/DnaJ domain containing protein</fullName>
    </submittedName>
</protein>
<dbReference type="PROSITE" id="PS51293">
    <property type="entry name" value="SANT"/>
    <property type="match status" value="1"/>
</dbReference>
<dbReference type="GO" id="GO:0051083">
    <property type="term" value="P:'de novo' cotranslational protein folding"/>
    <property type="evidence" value="ECO:0007669"/>
    <property type="project" value="InterPro"/>
</dbReference>
<dbReference type="InterPro" id="IPR001623">
    <property type="entry name" value="DnaJ_domain"/>
</dbReference>
<feature type="domain" description="Myb-like" evidence="3">
    <location>
        <begin position="512"/>
        <end position="558"/>
    </location>
</feature>
<evidence type="ECO:0000259" key="3">
    <source>
        <dbReference type="PROSITE" id="PS50090"/>
    </source>
</evidence>
<reference evidence="6" key="3">
    <citation type="journal article" date="2021" name="Int. J. Parasitol.">
        <title>Comparative analysis of gene expression between Babesia bovis blood stages and kinetes allowed by improved genome annotation.</title>
        <authorList>
            <person name="Ueti M.W."/>
            <person name="Johnson W.C."/>
            <person name="Kappmeyer L.S."/>
            <person name="Herndon D.R."/>
            <person name="Mousel M.R."/>
            <person name="Reif K.E."/>
            <person name="Taus N.S."/>
            <person name="Ifeonu O.O."/>
            <person name="Silva J.C."/>
            <person name="Suarez C.E."/>
            <person name="Brayton K.A."/>
        </authorList>
    </citation>
    <scope>NUCLEOTIDE SEQUENCE [LARGE SCALE GENOMIC DNA]</scope>
</reference>
<dbReference type="OMA" id="SFWYDFD"/>
<dbReference type="KEGG" id="bbo:BBOV_II001770"/>
<keyword evidence="1" id="KW-0175">Coiled coil</keyword>
<dbReference type="GO" id="GO:0006450">
    <property type="term" value="P:regulation of translational fidelity"/>
    <property type="evidence" value="ECO:0007669"/>
    <property type="project" value="InterPro"/>
</dbReference>
<dbReference type="GO" id="GO:0005829">
    <property type="term" value="C:cytosol"/>
    <property type="evidence" value="ECO:0007669"/>
    <property type="project" value="TreeGrafter"/>
</dbReference>
<dbReference type="PANTHER" id="PTHR43999">
    <property type="entry name" value="DNAJ HOMOLOG SUBFAMILY C MEMBER 2"/>
    <property type="match status" value="1"/>
</dbReference>
<dbReference type="Gene3D" id="1.10.287.110">
    <property type="entry name" value="DnaJ domain"/>
    <property type="match status" value="1"/>
</dbReference>
<dbReference type="PROSITE" id="PS50090">
    <property type="entry name" value="MYB_LIKE"/>
    <property type="match status" value="2"/>
</dbReference>
<dbReference type="Pfam" id="PF23082">
    <property type="entry name" value="Myb_DNA-binding_2"/>
    <property type="match status" value="1"/>
</dbReference>
<dbReference type="GeneID" id="5477929"/>
<keyword evidence="6" id="KW-1185">Reference proteome</keyword>
<dbReference type="SMART" id="SM00271">
    <property type="entry name" value="DnaJ"/>
    <property type="match status" value="1"/>
</dbReference>
<reference evidence="6" key="2">
    <citation type="journal article" date="2020" name="Data Brief">
        <title>Transcriptome dataset of Babesia bovis life stages within vertebrate and invertebrate hosts.</title>
        <authorList>
            <person name="Ueti M.W."/>
            <person name="Johnson W.C."/>
            <person name="Kappmeyer L.S."/>
            <person name="Herndon D.R."/>
            <person name="Mousel M.R."/>
            <person name="Reif K.E."/>
            <person name="Taus N.S."/>
            <person name="Ifeonu O.O."/>
            <person name="Silva J.C."/>
            <person name="Suarez C.E."/>
            <person name="Brayton K.A."/>
        </authorList>
    </citation>
    <scope>NUCLEOTIDE SEQUENCE [LARGE SCALE GENOMIC DNA]</scope>
</reference>
<dbReference type="SMART" id="SM00717">
    <property type="entry name" value="SANT"/>
    <property type="match status" value="2"/>
</dbReference>
<sequence length="647" mass="74099">MLERGLLALCNAPFNDDQPLVFKSEKAVRKIEPAGFAFFLTKEWELDVSYHDIFHPVQVTNVSRMTMDIVKSYVSCTNKSVDNVKHLFSLKTQWAQLLTDAKCAEHLVDEVDKESVDSPKLTKANSKVCLGLVRDFVSKNQNAYELLDVCDSDDLSKIKANYKRIVLLLHPDKAGNTRVPEDMEHYVNKYRIRHLGDEQLKQQFILLQDAFTIMSDPQLRHEYDCSLPFDETIPTKEEAKLADDFYGLFAPVFELNARWSRTKPVPSLGAANSSDDDIDFFYDFWRNFETTRTFSHAAPHLLDDAESREEKRWMERENLKVQRKLIKKELVRIQKLVDLAQAFDPRLKARAERRLQEKVERKRLQEEQRLREQRELEEALARQRTELELSQNREKFEKQIVKKLRQHVRAIGNKVPNGATLSQHFDRLSELDYAFMKETCESIYALLGHPTCLEGTDESLQFVKKMDSAVKAATIDDKVDVFESILLSVSSKIVPPAAGAPQDTHTVKRAEETEEQPVQWTTEELSRLSKGVEMHVAGVTDRWSLIAKHVKTKTAAQCIQMAREIASGKRLDENTPAVNIANGVHSDSWSVEQQSEFEAALVKYPSSLDPASRWRLIASEVRGKTPKECLSRFKMIKATIAASSGKN</sequence>
<dbReference type="AlphaFoldDB" id="A7AT73"/>
<dbReference type="FunCoup" id="A7AT73">
    <property type="interactions" value="330"/>
</dbReference>
<organism evidence="5 6">
    <name type="scientific">Babesia bovis</name>
    <dbReference type="NCBI Taxonomy" id="5865"/>
    <lineage>
        <taxon>Eukaryota</taxon>
        <taxon>Sar</taxon>
        <taxon>Alveolata</taxon>
        <taxon>Apicomplexa</taxon>
        <taxon>Aconoidasida</taxon>
        <taxon>Piroplasmida</taxon>
        <taxon>Babesiidae</taxon>
        <taxon>Babesia</taxon>
    </lineage>
</organism>
<comment type="caution">
    <text evidence="5">The sequence shown here is derived from an EMBL/GenBank/DDBJ whole genome shotgun (WGS) entry which is preliminary data.</text>
</comment>